<proteinExistence type="predicted"/>
<evidence type="ECO:0000313" key="1">
    <source>
        <dbReference type="EMBL" id="GFS26097.1"/>
    </source>
</evidence>
<protein>
    <submittedName>
        <fullName evidence="1">Uncharacterized protein</fullName>
    </submittedName>
</protein>
<evidence type="ECO:0000313" key="2">
    <source>
        <dbReference type="Proteomes" id="UP000762676"/>
    </source>
</evidence>
<reference evidence="1 2" key="1">
    <citation type="journal article" date="2021" name="Elife">
        <title>Chloroplast acquisition without the gene transfer in kleptoplastic sea slugs, Plakobranchus ocellatus.</title>
        <authorList>
            <person name="Maeda T."/>
            <person name="Takahashi S."/>
            <person name="Yoshida T."/>
            <person name="Shimamura S."/>
            <person name="Takaki Y."/>
            <person name="Nagai Y."/>
            <person name="Toyoda A."/>
            <person name="Suzuki Y."/>
            <person name="Arimoto A."/>
            <person name="Ishii H."/>
            <person name="Satoh N."/>
            <person name="Nishiyama T."/>
            <person name="Hasebe M."/>
            <person name="Maruyama T."/>
            <person name="Minagawa J."/>
            <person name="Obokata J."/>
            <person name="Shigenobu S."/>
        </authorList>
    </citation>
    <scope>NUCLEOTIDE SEQUENCE [LARGE SCALE GENOMIC DNA]</scope>
</reference>
<dbReference type="AlphaFoldDB" id="A0AAV4JYV2"/>
<comment type="caution">
    <text evidence="1">The sequence shown here is derived from an EMBL/GenBank/DDBJ whole genome shotgun (WGS) entry which is preliminary data.</text>
</comment>
<sequence>MPKIKVTSIHFSTKINMKQMMKETGSVWFDNDIFPGLDCLPGQSCLLSRPGPGSAGLAWVAWRVNFEVMSETEHGTIESVLPHCDVRSACVQHTQSHYPDTGPIRLRTKSIMSDTRRISC</sequence>
<dbReference type="Proteomes" id="UP000762676">
    <property type="component" value="Unassembled WGS sequence"/>
</dbReference>
<dbReference type="EMBL" id="BMAT01010393">
    <property type="protein sequence ID" value="GFS26097.1"/>
    <property type="molecule type" value="Genomic_DNA"/>
</dbReference>
<gene>
    <name evidence="1" type="ORF">ElyMa_005202800</name>
</gene>
<name>A0AAV4JYV2_9GAST</name>
<organism evidence="1 2">
    <name type="scientific">Elysia marginata</name>
    <dbReference type="NCBI Taxonomy" id="1093978"/>
    <lineage>
        <taxon>Eukaryota</taxon>
        <taxon>Metazoa</taxon>
        <taxon>Spiralia</taxon>
        <taxon>Lophotrochozoa</taxon>
        <taxon>Mollusca</taxon>
        <taxon>Gastropoda</taxon>
        <taxon>Heterobranchia</taxon>
        <taxon>Euthyneura</taxon>
        <taxon>Panpulmonata</taxon>
        <taxon>Sacoglossa</taxon>
        <taxon>Placobranchoidea</taxon>
        <taxon>Plakobranchidae</taxon>
        <taxon>Elysia</taxon>
    </lineage>
</organism>
<accession>A0AAV4JYV2</accession>
<keyword evidence="2" id="KW-1185">Reference proteome</keyword>